<dbReference type="SUPFAM" id="SSF49854">
    <property type="entry name" value="Spermadhesin, CUB domain"/>
    <property type="match status" value="1"/>
</dbReference>
<name>A0A4U5M1B8_STECR</name>
<sequence>MAPTPLTSNCNSASSARRDENKLTFLTLICHSTDWLFPRYQFGAINTRYAIAADHSFNRMLFKLWPLLALALTPCEAIKWINCNSTEASKPIELSQNEAIGIRSYDWPNSMTMFDGQQRQNCSIMVRNTILTTQRIAMVFLNARLGAVFNGGHPKNVDTNDDGRIISHTFDESFTFAVANWSWDCDETAVSVWNGFEALVIGYEQRSSCPFQTEQPTVVEPNDPKLLTAFIDDDDDDSLSCSWNFLPKEGYTLKLVVSNSEAILSRTVVVTVDGIVQPYASVQPYIVYYAKKSLNVTYDWNEDQDPESFFGVLSSFLTQPSDSSQCPQKTQNLIDLTSTTTISVNQDTNTKAFWTPYANNENCVSQIQTEKDKELRFYVDTRDMERSDSAMLALDNDKDYNMRTDDLTIVLATKDNDTATLTWKSDGNYGRSGFSLHVDVLDCSCGSNLITLSSTTPKVVFGPSKPYYKSGVAQDRYNPYCRNMSCIWTVDRPDDSIMVLTQVGQTRTFDDDDDTLRIRTDGTQKMTQWSNNFLVFGKELKVGLRSLDKWPQYQSDDHDLHFEASLLTYSDMTAEKTVFNTSVDFSIFETSTLSEQFSAHTFVLGPDMTSKKIQIYMVQNDMCDNRDFNDLFGIFDGELNPATVANVTFWPQQCSQTYGYSNVVPFVSTTGSVTIMRLHQDQGEVPTLIVKVYDDDQDCTLQDPLFVVHNDSASFYWSPSSHNRNQTRCPAYVYVDYPGFPSIDFRFSGFYSDQSVQVFGGWKVSGTPLFTFK</sequence>
<comment type="caution">
    <text evidence="1">The sequence shown here is derived from an EMBL/GenBank/DDBJ whole genome shotgun (WGS) entry which is preliminary data.</text>
</comment>
<reference evidence="1 2" key="2">
    <citation type="journal article" date="2019" name="G3 (Bethesda)">
        <title>Hybrid Assembly of the Genome of the Entomopathogenic Nematode Steinernema carpocapsae Identifies the X-Chromosome.</title>
        <authorList>
            <person name="Serra L."/>
            <person name="Macchietto M."/>
            <person name="Macias-Munoz A."/>
            <person name="McGill C.J."/>
            <person name="Rodriguez I.M."/>
            <person name="Rodriguez B."/>
            <person name="Murad R."/>
            <person name="Mortazavi A."/>
        </authorList>
    </citation>
    <scope>NUCLEOTIDE SEQUENCE [LARGE SCALE GENOMIC DNA]</scope>
    <source>
        <strain evidence="1 2">ALL</strain>
    </source>
</reference>
<accession>A0A4U5M1B8</accession>
<proteinExistence type="predicted"/>
<evidence type="ECO:0000313" key="1">
    <source>
        <dbReference type="EMBL" id="TKR62422.1"/>
    </source>
</evidence>
<dbReference type="Proteomes" id="UP000298663">
    <property type="component" value="Unassembled WGS sequence"/>
</dbReference>
<reference evidence="1 2" key="1">
    <citation type="journal article" date="2015" name="Genome Biol.">
        <title>Comparative genomics of Steinernema reveals deeply conserved gene regulatory networks.</title>
        <authorList>
            <person name="Dillman A.R."/>
            <person name="Macchietto M."/>
            <person name="Porter C.F."/>
            <person name="Rogers A."/>
            <person name="Williams B."/>
            <person name="Antoshechkin I."/>
            <person name="Lee M.M."/>
            <person name="Goodwin Z."/>
            <person name="Lu X."/>
            <person name="Lewis E.E."/>
            <person name="Goodrich-Blair H."/>
            <person name="Stock S.P."/>
            <person name="Adams B.J."/>
            <person name="Sternberg P.W."/>
            <person name="Mortazavi A."/>
        </authorList>
    </citation>
    <scope>NUCLEOTIDE SEQUENCE [LARGE SCALE GENOMIC DNA]</scope>
    <source>
        <strain evidence="1 2">ALL</strain>
    </source>
</reference>
<dbReference type="OrthoDB" id="10648056at2759"/>
<gene>
    <name evidence="1" type="ORF">L596_026388</name>
</gene>
<evidence type="ECO:0008006" key="3">
    <source>
        <dbReference type="Google" id="ProtNLM"/>
    </source>
</evidence>
<dbReference type="InterPro" id="IPR035914">
    <property type="entry name" value="Sperma_CUB_dom_sf"/>
</dbReference>
<dbReference type="EMBL" id="AZBU02000010">
    <property type="protein sequence ID" value="TKR62422.1"/>
    <property type="molecule type" value="Genomic_DNA"/>
</dbReference>
<organism evidence="1 2">
    <name type="scientific">Steinernema carpocapsae</name>
    <name type="common">Entomopathogenic nematode</name>
    <dbReference type="NCBI Taxonomy" id="34508"/>
    <lineage>
        <taxon>Eukaryota</taxon>
        <taxon>Metazoa</taxon>
        <taxon>Ecdysozoa</taxon>
        <taxon>Nematoda</taxon>
        <taxon>Chromadorea</taxon>
        <taxon>Rhabditida</taxon>
        <taxon>Tylenchina</taxon>
        <taxon>Panagrolaimomorpha</taxon>
        <taxon>Strongyloidoidea</taxon>
        <taxon>Steinernematidae</taxon>
        <taxon>Steinernema</taxon>
    </lineage>
</organism>
<evidence type="ECO:0000313" key="2">
    <source>
        <dbReference type="Proteomes" id="UP000298663"/>
    </source>
</evidence>
<dbReference type="AlphaFoldDB" id="A0A4U5M1B8"/>
<protein>
    <recommendedName>
        <fullName evidence="3">CUB domain-containing protein</fullName>
    </recommendedName>
</protein>
<keyword evidence="2" id="KW-1185">Reference proteome</keyword>